<proteinExistence type="predicted"/>
<name>A0AB36TJ94_ACETH</name>
<organism evidence="2 3">
    <name type="scientific">Acetivibrio thermocellus AD2</name>
    <dbReference type="NCBI Taxonomy" id="1138384"/>
    <lineage>
        <taxon>Bacteria</taxon>
        <taxon>Bacillati</taxon>
        <taxon>Bacillota</taxon>
        <taxon>Clostridia</taxon>
        <taxon>Eubacteriales</taxon>
        <taxon>Oscillospiraceae</taxon>
        <taxon>Acetivibrio</taxon>
    </lineage>
</organism>
<dbReference type="AlphaFoldDB" id="A0AB36TJ94"/>
<feature type="coiled-coil region" evidence="1">
    <location>
        <begin position="16"/>
        <end position="69"/>
    </location>
</feature>
<protein>
    <submittedName>
        <fullName evidence="2">Uncharacterized protein</fullName>
    </submittedName>
</protein>
<dbReference type="EMBL" id="PDBW01000001">
    <property type="protein sequence ID" value="PFH03611.1"/>
    <property type="molecule type" value="Genomic_DNA"/>
</dbReference>
<sequence length="130" mass="15394">MKKEFESEKSTLYDIKDDEERTKKANELKKKSLEIEKLVWKVKTQEEFAEELKCALISAKTALRDLKKAFPDGKIDPETKLFIEKREKKIARIEKDFEEGNKTPEELLKASFKKHQFKQKSFCRPGQQVR</sequence>
<reference evidence="2 3" key="1">
    <citation type="submission" date="2017-09" db="EMBL/GenBank/DDBJ databases">
        <title>Evaluation of Pacific Biosciences Sequencing Technology to Finishing C. thermocellum Genome Sequences.</title>
        <authorList>
            <person name="Brown S."/>
        </authorList>
    </citation>
    <scope>NUCLEOTIDE SEQUENCE [LARGE SCALE GENOMIC DNA]</scope>
    <source>
        <strain evidence="2 3">AD2</strain>
    </source>
</reference>
<dbReference type="RefSeq" id="WP_003517385.1">
    <property type="nucleotide sequence ID" value="NZ_CP013828.1"/>
</dbReference>
<keyword evidence="1" id="KW-0175">Coiled coil</keyword>
<evidence type="ECO:0000256" key="1">
    <source>
        <dbReference type="SAM" id="Coils"/>
    </source>
</evidence>
<dbReference type="GeneID" id="35805152"/>
<evidence type="ECO:0000313" key="3">
    <source>
        <dbReference type="Proteomes" id="UP000223596"/>
    </source>
</evidence>
<dbReference type="Proteomes" id="UP000223596">
    <property type="component" value="Unassembled WGS sequence"/>
</dbReference>
<evidence type="ECO:0000313" key="2">
    <source>
        <dbReference type="EMBL" id="PFH03611.1"/>
    </source>
</evidence>
<gene>
    <name evidence="2" type="ORF">M972_112423</name>
</gene>
<accession>A0AB36TJ94</accession>
<comment type="caution">
    <text evidence="2">The sequence shown here is derived from an EMBL/GenBank/DDBJ whole genome shotgun (WGS) entry which is preliminary data.</text>
</comment>